<keyword evidence="2" id="KW-0999">Mitochondrion inner membrane</keyword>
<keyword evidence="10" id="KW-1185">Reference proteome</keyword>
<reference evidence="9" key="1">
    <citation type="submission" date="2022-07" db="EMBL/GenBank/DDBJ databases">
        <title>Fungi with potential for degradation of polypropylene.</title>
        <authorList>
            <person name="Gostincar C."/>
        </authorList>
    </citation>
    <scope>NUCLEOTIDE SEQUENCE</scope>
    <source>
        <strain evidence="9">EXF-13308</strain>
    </source>
</reference>
<comment type="caution">
    <text evidence="9">The sequence shown here is derived from an EMBL/GenBank/DDBJ whole genome shotgun (WGS) entry which is preliminary data.</text>
</comment>
<feature type="domain" description="Peptidase S26" evidence="8">
    <location>
        <begin position="116"/>
        <end position="155"/>
    </location>
</feature>
<evidence type="ECO:0000256" key="7">
    <source>
        <dbReference type="PIRSR" id="PIRSR600223-1"/>
    </source>
</evidence>
<dbReference type="InterPro" id="IPR052064">
    <property type="entry name" value="Mito_IMP1_subunit"/>
</dbReference>
<accession>A0AA38RKG9</accession>
<dbReference type="PANTHER" id="PTHR12383:SF16">
    <property type="entry name" value="MITOCHONDRIAL INNER MEMBRANE PROTEASE SUBUNIT 1"/>
    <property type="match status" value="1"/>
</dbReference>
<dbReference type="Proteomes" id="UP001174694">
    <property type="component" value="Unassembled WGS sequence"/>
</dbReference>
<protein>
    <submittedName>
        <fullName evidence="9">LexA/Signal peptidase</fullName>
    </submittedName>
</protein>
<dbReference type="FunFam" id="2.10.109.10:FF:000015">
    <property type="entry name" value="Mitochondrial inner membrane protease subunit 1"/>
    <property type="match status" value="1"/>
</dbReference>
<evidence type="ECO:0000256" key="5">
    <source>
        <dbReference type="ARBA" id="ARBA00023136"/>
    </source>
</evidence>
<dbReference type="Pfam" id="PF10502">
    <property type="entry name" value="Peptidase_S26"/>
    <property type="match status" value="2"/>
</dbReference>
<dbReference type="PROSITE" id="PS00760">
    <property type="entry name" value="SPASE_I_2"/>
    <property type="match status" value="1"/>
</dbReference>
<dbReference type="Gene3D" id="2.10.109.10">
    <property type="entry name" value="Umud Fragment, subunit A"/>
    <property type="match status" value="1"/>
</dbReference>
<dbReference type="AlphaFoldDB" id="A0AA38RKG9"/>
<keyword evidence="3" id="KW-0378">Hydrolase</keyword>
<proteinExistence type="inferred from homology"/>
<evidence type="ECO:0000256" key="4">
    <source>
        <dbReference type="ARBA" id="ARBA00023128"/>
    </source>
</evidence>
<dbReference type="InterPro" id="IPR036286">
    <property type="entry name" value="LexA/Signal_pep-like_sf"/>
</dbReference>
<feature type="domain" description="Peptidase S26" evidence="8">
    <location>
        <begin position="25"/>
        <end position="103"/>
    </location>
</feature>
<dbReference type="GO" id="GO:0006627">
    <property type="term" value="P:protein processing involved in protein targeting to mitochondrion"/>
    <property type="evidence" value="ECO:0007669"/>
    <property type="project" value="TreeGrafter"/>
</dbReference>
<dbReference type="GO" id="GO:0006465">
    <property type="term" value="P:signal peptide processing"/>
    <property type="evidence" value="ECO:0007669"/>
    <property type="project" value="InterPro"/>
</dbReference>
<dbReference type="GO" id="GO:0004252">
    <property type="term" value="F:serine-type endopeptidase activity"/>
    <property type="evidence" value="ECO:0007669"/>
    <property type="project" value="InterPro"/>
</dbReference>
<dbReference type="InterPro" id="IPR019757">
    <property type="entry name" value="Pept_S26A_signal_pept_1_Lys-AS"/>
</dbReference>
<name>A0AA38RKG9_9PEZI</name>
<dbReference type="PRINTS" id="PR00727">
    <property type="entry name" value="LEADERPTASE"/>
</dbReference>
<feature type="active site" evidence="7">
    <location>
        <position position="48"/>
    </location>
</feature>
<dbReference type="InterPro" id="IPR019533">
    <property type="entry name" value="Peptidase_S26"/>
</dbReference>
<keyword evidence="4" id="KW-0496">Mitochondrion</keyword>
<evidence type="ECO:0000256" key="1">
    <source>
        <dbReference type="ARBA" id="ARBA00004273"/>
    </source>
</evidence>
<keyword evidence="5" id="KW-0472">Membrane</keyword>
<sequence>MAPRSFPLLSPGLLGHPFRYLIQTAKMLALAHLFWEYGYSLGPASGPSMLPTFRVINEQLLISKRHRNGRGVRVGDLVVYEIPIFPDSNGIKRVVGMPGDYVLLNTPGSGSDAMIQVPKGHCWLVGDNLPASRDSRQFGPVPLALVKGKVIARTWPLYKFEWIKNPLKSPGESPVI</sequence>
<organism evidence="9 10">
    <name type="scientific">Pleurostoma richardsiae</name>
    <dbReference type="NCBI Taxonomy" id="41990"/>
    <lineage>
        <taxon>Eukaryota</taxon>
        <taxon>Fungi</taxon>
        <taxon>Dikarya</taxon>
        <taxon>Ascomycota</taxon>
        <taxon>Pezizomycotina</taxon>
        <taxon>Sordariomycetes</taxon>
        <taxon>Sordariomycetidae</taxon>
        <taxon>Calosphaeriales</taxon>
        <taxon>Pleurostomataceae</taxon>
        <taxon>Pleurostoma</taxon>
    </lineage>
</organism>
<dbReference type="CDD" id="cd06530">
    <property type="entry name" value="S26_SPase_I"/>
    <property type="match status" value="1"/>
</dbReference>
<evidence type="ECO:0000259" key="8">
    <source>
        <dbReference type="Pfam" id="PF10502"/>
    </source>
</evidence>
<dbReference type="SUPFAM" id="SSF51306">
    <property type="entry name" value="LexA/Signal peptidase"/>
    <property type="match status" value="1"/>
</dbReference>
<comment type="subcellular location">
    <subcellularLocation>
        <location evidence="1">Mitochondrion inner membrane</location>
    </subcellularLocation>
</comment>
<dbReference type="GO" id="GO:0042720">
    <property type="term" value="C:mitochondrial inner membrane peptidase complex"/>
    <property type="evidence" value="ECO:0007669"/>
    <property type="project" value="TreeGrafter"/>
</dbReference>
<dbReference type="PANTHER" id="PTHR12383">
    <property type="entry name" value="PROTEASE FAMILY S26 MITOCHONDRIAL INNER MEMBRANE PROTEASE-RELATED"/>
    <property type="match status" value="1"/>
</dbReference>
<comment type="similarity">
    <text evidence="6">Belongs to the peptidase S26 family. IMP1 subfamily.</text>
</comment>
<gene>
    <name evidence="9" type="ORF">NKR23_g7943</name>
</gene>
<evidence type="ECO:0000256" key="2">
    <source>
        <dbReference type="ARBA" id="ARBA00022792"/>
    </source>
</evidence>
<evidence type="ECO:0000313" key="9">
    <source>
        <dbReference type="EMBL" id="KAJ9139410.1"/>
    </source>
</evidence>
<feature type="active site" evidence="7">
    <location>
        <position position="92"/>
    </location>
</feature>
<dbReference type="EMBL" id="JANBVO010000026">
    <property type="protein sequence ID" value="KAJ9139410.1"/>
    <property type="molecule type" value="Genomic_DNA"/>
</dbReference>
<dbReference type="InterPro" id="IPR000223">
    <property type="entry name" value="Pept_S26A_signal_pept_1"/>
</dbReference>
<evidence type="ECO:0000256" key="3">
    <source>
        <dbReference type="ARBA" id="ARBA00022801"/>
    </source>
</evidence>
<evidence type="ECO:0000256" key="6">
    <source>
        <dbReference type="ARBA" id="ARBA00038445"/>
    </source>
</evidence>
<evidence type="ECO:0000313" key="10">
    <source>
        <dbReference type="Proteomes" id="UP001174694"/>
    </source>
</evidence>